<dbReference type="InterPro" id="IPR042001">
    <property type="entry name" value="Sortase_F"/>
</dbReference>
<dbReference type="KEGG" id="mlz:F6J85_12505"/>
<reference evidence="4" key="1">
    <citation type="submission" date="2019-09" db="EMBL/GenBank/DDBJ databases">
        <title>Mumia zhuanghuii sp. nov. isolated from the intestinal contents of plateau pika (Ochotona curzoniae) in the Qinghai-Tibet plateau of China.</title>
        <authorList>
            <person name="Tian Z."/>
        </authorList>
    </citation>
    <scope>NUCLEOTIDE SEQUENCE [LARGE SCALE GENOMIC DNA]</scope>
    <source>
        <strain evidence="4">L-031</strain>
    </source>
</reference>
<proteinExistence type="predicted"/>
<evidence type="ECO:0000313" key="4">
    <source>
        <dbReference type="Proteomes" id="UP000325516"/>
    </source>
</evidence>
<keyword evidence="4" id="KW-1185">Reference proteome</keyword>
<dbReference type="SUPFAM" id="SSF63817">
    <property type="entry name" value="Sortase"/>
    <property type="match status" value="1"/>
</dbReference>
<evidence type="ECO:0000256" key="2">
    <source>
        <dbReference type="SAM" id="SignalP"/>
    </source>
</evidence>
<feature type="chain" id="PRO_5023896422" evidence="2">
    <location>
        <begin position="29"/>
        <end position="214"/>
    </location>
</feature>
<dbReference type="Proteomes" id="UP000325516">
    <property type="component" value="Chromosome"/>
</dbReference>
<dbReference type="Pfam" id="PF04203">
    <property type="entry name" value="Sortase"/>
    <property type="match status" value="1"/>
</dbReference>
<dbReference type="EMBL" id="CP044232">
    <property type="protein sequence ID" value="QEW03828.1"/>
    <property type="molecule type" value="Genomic_DNA"/>
</dbReference>
<protein>
    <submittedName>
        <fullName evidence="3">Class F sortase</fullName>
    </submittedName>
</protein>
<feature type="signal peptide" evidence="2">
    <location>
        <begin position="1"/>
        <end position="28"/>
    </location>
</feature>
<gene>
    <name evidence="3" type="ORF">F6J85_12505</name>
</gene>
<dbReference type="AlphaFoldDB" id="A0A5J6L5J4"/>
<dbReference type="PROSITE" id="PS51257">
    <property type="entry name" value="PROKAR_LIPOPROTEIN"/>
    <property type="match status" value="1"/>
</dbReference>
<dbReference type="Gene3D" id="2.40.260.10">
    <property type="entry name" value="Sortase"/>
    <property type="match status" value="1"/>
</dbReference>
<name>A0A5J6L5J4_9MICO</name>
<evidence type="ECO:0000256" key="1">
    <source>
        <dbReference type="ARBA" id="ARBA00022801"/>
    </source>
</evidence>
<dbReference type="InterPro" id="IPR023365">
    <property type="entry name" value="Sortase_dom-sf"/>
</dbReference>
<keyword evidence="1" id="KW-0378">Hydrolase</keyword>
<dbReference type="InterPro" id="IPR005754">
    <property type="entry name" value="Sortase"/>
</dbReference>
<accession>A0A5J6L5J4</accession>
<dbReference type="CDD" id="cd05829">
    <property type="entry name" value="Sortase_F"/>
    <property type="match status" value="1"/>
</dbReference>
<organism evidence="3 4">
    <name type="scientific">Microbacterium lushaniae</name>
    <dbReference type="NCBI Taxonomy" id="2614639"/>
    <lineage>
        <taxon>Bacteria</taxon>
        <taxon>Bacillati</taxon>
        <taxon>Actinomycetota</taxon>
        <taxon>Actinomycetes</taxon>
        <taxon>Micrococcales</taxon>
        <taxon>Microbacteriaceae</taxon>
        <taxon>Microbacterium</taxon>
    </lineage>
</organism>
<dbReference type="GO" id="GO:0016787">
    <property type="term" value="F:hydrolase activity"/>
    <property type="evidence" value="ECO:0007669"/>
    <property type="project" value="UniProtKB-KW"/>
</dbReference>
<sequence>MSLPLRAIAAAGAAVAIALGLAACGASAPPAAGPSPTASPALPSPTPTAVVEVPVTPATPAPARATAVPVAVSVPAVGVEVPVVPVGVDGNGAMELPVDPAVAGWYEYGADPASPQGRTVISAHVDAPDYPIGPFSRLRDLAPGATVQVRDAAGQAFDYAVTEVTYYRKTDLPVAELFARDGAPALVLITCGGAFDASVGRYEDNVVVIASPTG</sequence>
<evidence type="ECO:0000313" key="3">
    <source>
        <dbReference type="EMBL" id="QEW03828.1"/>
    </source>
</evidence>
<keyword evidence="2" id="KW-0732">Signal</keyword>
<dbReference type="RefSeq" id="WP_150925425.1">
    <property type="nucleotide sequence ID" value="NZ_CP044232.1"/>
</dbReference>